<gene>
    <name evidence="1" type="ORF">ASIM_LOCUS7085</name>
</gene>
<name>A0A0M3JI59_ANISI</name>
<reference evidence="1 2" key="2">
    <citation type="submission" date="2018-11" db="EMBL/GenBank/DDBJ databases">
        <authorList>
            <consortium name="Pathogen Informatics"/>
        </authorList>
    </citation>
    <scope>NUCLEOTIDE SEQUENCE [LARGE SCALE GENOMIC DNA]</scope>
</reference>
<dbReference type="WBParaSite" id="ASIM_0000732401-mRNA-1">
    <property type="protein sequence ID" value="ASIM_0000732401-mRNA-1"/>
    <property type="gene ID" value="ASIM_0000732401"/>
</dbReference>
<protein>
    <submittedName>
        <fullName evidence="3">Condensin complex subunit 1</fullName>
    </submittedName>
</protein>
<proteinExistence type="predicted"/>
<accession>A0A0M3JI59</accession>
<sequence length="114" mass="12748">VEFYSNNFQKFAPLWKECKKKDKVYKAEAIVCAGLFCEKTGSTLNGVEVFELIKRIFANDDQSSSDSDGASTDKLNNAAKTTARNTYLERVITALPHVMLTFHDGTSIDDTLLF</sequence>
<dbReference type="Proteomes" id="UP000267096">
    <property type="component" value="Unassembled WGS sequence"/>
</dbReference>
<evidence type="ECO:0000313" key="1">
    <source>
        <dbReference type="EMBL" id="VDK28491.1"/>
    </source>
</evidence>
<dbReference type="EMBL" id="UYRR01016517">
    <property type="protein sequence ID" value="VDK28491.1"/>
    <property type="molecule type" value="Genomic_DNA"/>
</dbReference>
<reference evidence="3" key="1">
    <citation type="submission" date="2017-02" db="UniProtKB">
        <authorList>
            <consortium name="WormBaseParasite"/>
        </authorList>
    </citation>
    <scope>IDENTIFICATION</scope>
</reference>
<evidence type="ECO:0000313" key="2">
    <source>
        <dbReference type="Proteomes" id="UP000267096"/>
    </source>
</evidence>
<dbReference type="AlphaFoldDB" id="A0A0M3JI59"/>
<organism evidence="3">
    <name type="scientific">Anisakis simplex</name>
    <name type="common">Herring worm</name>
    <dbReference type="NCBI Taxonomy" id="6269"/>
    <lineage>
        <taxon>Eukaryota</taxon>
        <taxon>Metazoa</taxon>
        <taxon>Ecdysozoa</taxon>
        <taxon>Nematoda</taxon>
        <taxon>Chromadorea</taxon>
        <taxon>Rhabditida</taxon>
        <taxon>Spirurina</taxon>
        <taxon>Ascaridomorpha</taxon>
        <taxon>Ascaridoidea</taxon>
        <taxon>Anisakidae</taxon>
        <taxon>Anisakis</taxon>
        <taxon>Anisakis simplex complex</taxon>
    </lineage>
</organism>
<keyword evidence="2" id="KW-1185">Reference proteome</keyword>
<evidence type="ECO:0000313" key="3">
    <source>
        <dbReference type="WBParaSite" id="ASIM_0000732401-mRNA-1"/>
    </source>
</evidence>